<dbReference type="GeneID" id="94829429"/>
<dbReference type="SUPFAM" id="SSF103481">
    <property type="entry name" value="Multidrug resistance efflux transporter EmrE"/>
    <property type="match status" value="1"/>
</dbReference>
<feature type="transmembrane region" description="Helical" evidence="7">
    <location>
        <begin position="108"/>
        <end position="127"/>
    </location>
</feature>
<proteinExistence type="inferred from homology"/>
<reference evidence="8" key="1">
    <citation type="submission" date="2016-10" db="EMBL/GenBank/DDBJ databases">
        <authorList>
            <person name="Benchimol M."/>
            <person name="Almeida L.G."/>
            <person name="Vasconcelos A.T."/>
            <person name="Perreira-Neves A."/>
            <person name="Rosa I.A."/>
            <person name="Tasca T."/>
            <person name="Bogo M.R."/>
            <person name="de Souza W."/>
        </authorList>
    </citation>
    <scope>NUCLEOTIDE SEQUENCE [LARGE SCALE GENOMIC DNA]</scope>
    <source>
        <strain evidence="8">K</strain>
    </source>
</reference>
<dbReference type="PANTHER" id="PTHR14233:SF4">
    <property type="entry name" value="SOLUTE CARRIER FAMILY 35 MEMBER F2"/>
    <property type="match status" value="1"/>
</dbReference>
<keyword evidence="4 7" id="KW-0812">Transmembrane</keyword>
<keyword evidence="5 7" id="KW-1133">Transmembrane helix</keyword>
<dbReference type="Pfam" id="PF06027">
    <property type="entry name" value="SLC35F"/>
    <property type="match status" value="1"/>
</dbReference>
<evidence type="ECO:0000313" key="9">
    <source>
        <dbReference type="Proteomes" id="UP000179807"/>
    </source>
</evidence>
<evidence type="ECO:0000313" key="8">
    <source>
        <dbReference type="EMBL" id="OHS97786.1"/>
    </source>
</evidence>
<dbReference type="Proteomes" id="UP000179807">
    <property type="component" value="Unassembled WGS sequence"/>
</dbReference>
<dbReference type="VEuPathDB" id="TrichDB:TRFO_09199"/>
<gene>
    <name evidence="8" type="ORF">TRFO_09199</name>
</gene>
<dbReference type="PANTHER" id="PTHR14233">
    <property type="entry name" value="DUF914-RELATED"/>
    <property type="match status" value="1"/>
</dbReference>
<protein>
    <submittedName>
        <fullName evidence="8">Integral membrane protein</fullName>
    </submittedName>
</protein>
<feature type="transmembrane region" description="Helical" evidence="7">
    <location>
        <begin position="255"/>
        <end position="274"/>
    </location>
</feature>
<feature type="transmembrane region" description="Helical" evidence="7">
    <location>
        <begin position="51"/>
        <end position="70"/>
    </location>
</feature>
<feature type="transmembrane region" description="Helical" evidence="7">
    <location>
        <begin position="280"/>
        <end position="299"/>
    </location>
</feature>
<evidence type="ECO:0000256" key="3">
    <source>
        <dbReference type="ARBA" id="ARBA00022448"/>
    </source>
</evidence>
<feature type="transmembrane region" description="Helical" evidence="7">
    <location>
        <begin position="164"/>
        <end position="184"/>
    </location>
</feature>
<dbReference type="EMBL" id="MLAK01001093">
    <property type="protein sequence ID" value="OHS97786.1"/>
    <property type="molecule type" value="Genomic_DNA"/>
</dbReference>
<feature type="transmembrane region" description="Helical" evidence="7">
    <location>
        <begin position="21"/>
        <end position="45"/>
    </location>
</feature>
<dbReference type="InterPro" id="IPR037185">
    <property type="entry name" value="EmrE-like"/>
</dbReference>
<dbReference type="OrthoDB" id="429955at2759"/>
<evidence type="ECO:0000256" key="2">
    <source>
        <dbReference type="ARBA" id="ARBA00007863"/>
    </source>
</evidence>
<feature type="transmembrane region" description="Helical" evidence="7">
    <location>
        <begin position="196"/>
        <end position="213"/>
    </location>
</feature>
<dbReference type="InterPro" id="IPR052221">
    <property type="entry name" value="SLC35F_Transporter"/>
</dbReference>
<evidence type="ECO:0000256" key="6">
    <source>
        <dbReference type="ARBA" id="ARBA00023136"/>
    </source>
</evidence>
<dbReference type="GO" id="GO:0022857">
    <property type="term" value="F:transmembrane transporter activity"/>
    <property type="evidence" value="ECO:0007669"/>
    <property type="project" value="InterPro"/>
</dbReference>
<comment type="caution">
    <text evidence="8">The sequence shown here is derived from an EMBL/GenBank/DDBJ whole genome shotgun (WGS) entry which is preliminary data.</text>
</comment>
<feature type="transmembrane region" description="Helical" evidence="7">
    <location>
        <begin position="134"/>
        <end position="152"/>
    </location>
</feature>
<name>A0A1J4JF62_9EUKA</name>
<keyword evidence="3" id="KW-0813">Transport</keyword>
<comment type="subcellular location">
    <subcellularLocation>
        <location evidence="1">Membrane</location>
        <topology evidence="1">Multi-pass membrane protein</topology>
    </subcellularLocation>
</comment>
<accession>A0A1J4JF62</accession>
<organism evidence="8 9">
    <name type="scientific">Tritrichomonas foetus</name>
    <dbReference type="NCBI Taxonomy" id="1144522"/>
    <lineage>
        <taxon>Eukaryota</taxon>
        <taxon>Metamonada</taxon>
        <taxon>Parabasalia</taxon>
        <taxon>Tritrichomonadida</taxon>
        <taxon>Tritrichomonadidae</taxon>
        <taxon>Tritrichomonas</taxon>
    </lineage>
</organism>
<evidence type="ECO:0000256" key="7">
    <source>
        <dbReference type="SAM" id="Phobius"/>
    </source>
</evidence>
<keyword evidence="9" id="KW-1185">Reference proteome</keyword>
<dbReference type="AlphaFoldDB" id="A0A1J4JF62"/>
<evidence type="ECO:0000256" key="4">
    <source>
        <dbReference type="ARBA" id="ARBA00022692"/>
    </source>
</evidence>
<comment type="similarity">
    <text evidence="2">Belongs to the SLC35F solute transporter family.</text>
</comment>
<dbReference type="RefSeq" id="XP_068350923.1">
    <property type="nucleotide sequence ID" value="XM_068494725.1"/>
</dbReference>
<evidence type="ECO:0000256" key="1">
    <source>
        <dbReference type="ARBA" id="ARBA00004141"/>
    </source>
</evidence>
<feature type="transmembrane region" description="Helical" evidence="7">
    <location>
        <begin position="225"/>
        <end position="243"/>
    </location>
</feature>
<keyword evidence="6 7" id="KW-0472">Membrane</keyword>
<evidence type="ECO:0000256" key="5">
    <source>
        <dbReference type="ARBA" id="ARBA00022989"/>
    </source>
</evidence>
<dbReference type="GO" id="GO:0016020">
    <property type="term" value="C:membrane"/>
    <property type="evidence" value="ECO:0007669"/>
    <property type="project" value="UniProtKB-SubCell"/>
</dbReference>
<dbReference type="InterPro" id="IPR009262">
    <property type="entry name" value="SLC35_F1/F2/F6"/>
</dbReference>
<sequence length="334" mass="37534">MLEDRDEVSCPWLRQLLHKKWFVLMMWQVCSIFLCAMGVVVTLISNMNGSTLTFLQLVLTYAMLALAHIWHIESSDLPLWKYVCVALLNSMGDGFSVASYSYTSLASSLLLTTTVVFWVVPLSYAVFRRKFSIPQLFSLVLGLGGMVLVFLADGTAGSRWKGNMFAVLSAMSFAGSTVLQEYLVHSASAIAYLCRFSMSATVISGVACGIFEYKQIPEYDFSWKVVLYMLLYALIQTIYYSMCPFIMQHSSAAEMNLSFLTSNFFSLLISILAFGQKASWLYLVGFFCIPIAIAIYSLFPPKEKNASECSHVEEKYINDSEEEIAKVEEEKAKL</sequence>